<dbReference type="EMBL" id="FWWY01000001">
    <property type="protein sequence ID" value="SMC02223.1"/>
    <property type="molecule type" value="Genomic_DNA"/>
</dbReference>
<evidence type="ECO:0000256" key="7">
    <source>
        <dbReference type="ARBA" id="ARBA00049158"/>
    </source>
</evidence>
<evidence type="ECO:0000256" key="3">
    <source>
        <dbReference type="ARBA" id="ARBA00013085"/>
    </source>
</evidence>
<organism evidence="10 11">
    <name type="scientific">Sulfobacillus thermosulfidooxidans (strain DSM 9293 / VKM B-1269 / AT-1)</name>
    <dbReference type="NCBI Taxonomy" id="929705"/>
    <lineage>
        <taxon>Bacteria</taxon>
        <taxon>Bacillati</taxon>
        <taxon>Bacillota</taxon>
        <taxon>Clostridia</taxon>
        <taxon>Eubacteriales</taxon>
        <taxon>Clostridiales Family XVII. Incertae Sedis</taxon>
        <taxon>Sulfobacillus</taxon>
    </lineage>
</organism>
<proteinExistence type="inferred from homology"/>
<gene>
    <name evidence="10" type="ORF">SAMN00768000_0442</name>
</gene>
<dbReference type="GO" id="GO:0005737">
    <property type="term" value="C:cytoplasm"/>
    <property type="evidence" value="ECO:0007669"/>
    <property type="project" value="TreeGrafter"/>
</dbReference>
<keyword evidence="11" id="KW-1185">Reference proteome</keyword>
<evidence type="ECO:0000256" key="6">
    <source>
        <dbReference type="ARBA" id="ARBA00023102"/>
    </source>
</evidence>
<keyword evidence="6 8" id="KW-0368">Histidine biosynthesis</keyword>
<dbReference type="PANTHER" id="PTHR21039:SF0">
    <property type="entry name" value="HISTIDINOL-PHOSPHATASE"/>
    <property type="match status" value="1"/>
</dbReference>
<dbReference type="AlphaFoldDB" id="A0A1W1W901"/>
<comment type="pathway">
    <text evidence="1 8">Amino-acid biosynthesis; L-histidine biosynthesis; L-histidine from 5-phospho-alpha-D-ribose 1-diphosphate: step 8/9.</text>
</comment>
<comment type="similarity">
    <text evidence="2 8">Belongs to the PHP hydrolase family. HisK subfamily.</text>
</comment>
<dbReference type="OrthoDB" id="9775255at2"/>
<dbReference type="EC" id="3.1.3.15" evidence="3 8"/>
<dbReference type="NCBIfam" id="TIGR01856">
    <property type="entry name" value="hisJ_fam"/>
    <property type="match status" value="1"/>
</dbReference>
<evidence type="ECO:0000256" key="1">
    <source>
        <dbReference type="ARBA" id="ARBA00004970"/>
    </source>
</evidence>
<evidence type="ECO:0000256" key="8">
    <source>
        <dbReference type="RuleBase" id="RU366003"/>
    </source>
</evidence>
<evidence type="ECO:0000259" key="9">
    <source>
        <dbReference type="Pfam" id="PF02811"/>
    </source>
</evidence>
<dbReference type="InterPro" id="IPR016195">
    <property type="entry name" value="Pol/histidinol_Pase-like"/>
</dbReference>
<dbReference type="Proteomes" id="UP000192660">
    <property type="component" value="Unassembled WGS sequence"/>
</dbReference>
<comment type="catalytic activity">
    <reaction evidence="7 8">
        <text>L-histidinol phosphate + H2O = L-histidinol + phosphate</text>
        <dbReference type="Rhea" id="RHEA:14465"/>
        <dbReference type="ChEBI" id="CHEBI:15377"/>
        <dbReference type="ChEBI" id="CHEBI:43474"/>
        <dbReference type="ChEBI" id="CHEBI:57699"/>
        <dbReference type="ChEBI" id="CHEBI:57980"/>
        <dbReference type="EC" id="3.1.3.15"/>
    </reaction>
</comment>
<dbReference type="Pfam" id="PF02811">
    <property type="entry name" value="PHP"/>
    <property type="match status" value="1"/>
</dbReference>
<dbReference type="SUPFAM" id="SSF89550">
    <property type="entry name" value="PHP domain-like"/>
    <property type="match status" value="1"/>
</dbReference>
<dbReference type="STRING" id="28034.BFX07_03135"/>
<dbReference type="GO" id="GO:0004401">
    <property type="term" value="F:histidinol-phosphatase activity"/>
    <property type="evidence" value="ECO:0007669"/>
    <property type="project" value="UniProtKB-UniRule"/>
</dbReference>
<dbReference type="PANTHER" id="PTHR21039">
    <property type="entry name" value="HISTIDINOL PHOSPHATASE-RELATED"/>
    <property type="match status" value="1"/>
</dbReference>
<evidence type="ECO:0000256" key="2">
    <source>
        <dbReference type="ARBA" id="ARBA00009152"/>
    </source>
</evidence>
<accession>A0A1W1W901</accession>
<dbReference type="InterPro" id="IPR004013">
    <property type="entry name" value="PHP_dom"/>
</dbReference>
<dbReference type="RefSeq" id="WP_020376315.1">
    <property type="nucleotide sequence ID" value="NZ_FWWY01000001.1"/>
</dbReference>
<sequence length="274" mass="31451">MWFDQHVHMEHGPYSPLEYPESWLEQFLAVATSRHVGGLGIVEHGYRFLESAGLLPGEWSQKRCLYPLKGYTAFLDQVRHKYPIAVGLEMDYVPEQEDGIRDYLRQYSWDFVLGSIHFIDDFGLDVSDMKDQYLMRDSEEIWAKYYQYSIKAVTSGLFHAITHPDLPKIYGLAEVPSDVLRPWYRLFVEALADHQVALEINTAGLRRPIKEIYPDPLLLQEAAKAHLRVTLASDAHEPENVGLYFDEAKILARECGIWAITAFTADGIRTISLS</sequence>
<feature type="domain" description="PHP" evidence="9">
    <location>
        <begin position="22"/>
        <end position="203"/>
    </location>
</feature>
<dbReference type="Gene3D" id="3.20.20.140">
    <property type="entry name" value="Metal-dependent hydrolases"/>
    <property type="match status" value="1"/>
</dbReference>
<evidence type="ECO:0000313" key="11">
    <source>
        <dbReference type="Proteomes" id="UP000192660"/>
    </source>
</evidence>
<evidence type="ECO:0000256" key="5">
    <source>
        <dbReference type="ARBA" id="ARBA00022801"/>
    </source>
</evidence>
<protein>
    <recommendedName>
        <fullName evidence="3 8">Histidinol-phosphatase</fullName>
        <shortName evidence="8">HolPase</shortName>
        <ecNumber evidence="3 8">3.1.3.15</ecNumber>
    </recommendedName>
</protein>
<keyword evidence="5 8" id="KW-0378">Hydrolase</keyword>
<reference evidence="11" key="1">
    <citation type="submission" date="2017-04" db="EMBL/GenBank/DDBJ databases">
        <authorList>
            <person name="Varghese N."/>
            <person name="Submissions S."/>
        </authorList>
    </citation>
    <scope>NUCLEOTIDE SEQUENCE [LARGE SCALE GENOMIC DNA]</scope>
    <source>
        <strain evidence="11">DSM 9293</strain>
    </source>
</reference>
<dbReference type="UniPathway" id="UPA00031">
    <property type="reaction ID" value="UER00013"/>
</dbReference>
<name>A0A1W1W901_SULTA</name>
<dbReference type="CDD" id="cd12110">
    <property type="entry name" value="PHP_HisPPase_Hisj_like"/>
    <property type="match status" value="1"/>
</dbReference>
<dbReference type="InterPro" id="IPR010140">
    <property type="entry name" value="Histidinol_P_phosphatase_HisJ"/>
</dbReference>
<keyword evidence="4 8" id="KW-0028">Amino-acid biosynthesis</keyword>
<evidence type="ECO:0000256" key="4">
    <source>
        <dbReference type="ARBA" id="ARBA00022605"/>
    </source>
</evidence>
<dbReference type="GO" id="GO:0000105">
    <property type="term" value="P:L-histidine biosynthetic process"/>
    <property type="evidence" value="ECO:0007669"/>
    <property type="project" value="UniProtKB-UniRule"/>
</dbReference>
<evidence type="ECO:0000313" key="10">
    <source>
        <dbReference type="EMBL" id="SMC02223.1"/>
    </source>
</evidence>